<dbReference type="PIRSF" id="PIRSF005790">
    <property type="entry name" value="NifW"/>
    <property type="match status" value="1"/>
</dbReference>
<dbReference type="OrthoDB" id="9811868at2"/>
<name>A0A542W3G0_ZYMMB</name>
<dbReference type="Proteomes" id="UP000316887">
    <property type="component" value="Unassembled WGS sequence"/>
</dbReference>
<comment type="caution">
    <text evidence="7">The sequence shown here is derived from an EMBL/GenBank/DDBJ whole genome shotgun (WGS) entry which is preliminary data.</text>
</comment>
<proteinExistence type="inferred from homology"/>
<evidence type="ECO:0000256" key="1">
    <source>
        <dbReference type="ARBA" id="ARBA00002247"/>
    </source>
</evidence>
<comment type="subunit">
    <text evidence="3 6">Homotrimer; associates with NifD.</text>
</comment>
<organism evidence="7 8">
    <name type="scientific">Zymomonas mobilis</name>
    <dbReference type="NCBI Taxonomy" id="542"/>
    <lineage>
        <taxon>Bacteria</taxon>
        <taxon>Pseudomonadati</taxon>
        <taxon>Pseudomonadota</taxon>
        <taxon>Alphaproteobacteria</taxon>
        <taxon>Sphingomonadales</taxon>
        <taxon>Zymomonadaceae</taxon>
        <taxon>Zymomonas</taxon>
    </lineage>
</organism>
<dbReference type="AlphaFoldDB" id="A0A542W3G0"/>
<comment type="function">
    <text evidence="1 6">May protect the nitrogenase Fe-Mo protein from oxidative damage.</text>
</comment>
<evidence type="ECO:0000313" key="7">
    <source>
        <dbReference type="EMBL" id="TQL18116.1"/>
    </source>
</evidence>
<evidence type="ECO:0000313" key="8">
    <source>
        <dbReference type="Proteomes" id="UP000316887"/>
    </source>
</evidence>
<keyword evidence="5 6" id="KW-0535">Nitrogen fixation</keyword>
<dbReference type="Pfam" id="PF03206">
    <property type="entry name" value="NifW"/>
    <property type="match status" value="1"/>
</dbReference>
<sequence>MSFVDTLRELSSAEDFFLALDVDYDPKILNVARLHILRRMHHYLEQDQSDLSDDAAQKQLYQRYLAKAYADFVQSSPIKERVFQVHQNAVKPVKLPMVKLSALAMPPE</sequence>
<evidence type="ECO:0000256" key="2">
    <source>
        <dbReference type="ARBA" id="ARBA00008351"/>
    </source>
</evidence>
<accession>A0A542W3G0</accession>
<dbReference type="InterPro" id="IPR004893">
    <property type="entry name" value="NifW"/>
</dbReference>
<gene>
    <name evidence="6" type="primary">nifW</name>
    <name evidence="7" type="ORF">FBY58_1732</name>
</gene>
<protein>
    <recommendedName>
        <fullName evidence="4 6">Nitrogenase-stabilizing/protective protein NifW</fullName>
    </recommendedName>
</protein>
<evidence type="ECO:0000256" key="6">
    <source>
        <dbReference type="HAMAP-Rule" id="MF_00529"/>
    </source>
</evidence>
<evidence type="ECO:0000256" key="3">
    <source>
        <dbReference type="ARBA" id="ARBA00011284"/>
    </source>
</evidence>
<evidence type="ECO:0000256" key="5">
    <source>
        <dbReference type="ARBA" id="ARBA00023231"/>
    </source>
</evidence>
<comment type="similarity">
    <text evidence="2 6">Belongs to the NifW family.</text>
</comment>
<dbReference type="NCBIfam" id="NF002009">
    <property type="entry name" value="PRK00810.1"/>
    <property type="match status" value="1"/>
</dbReference>
<reference evidence="7 8" key="1">
    <citation type="submission" date="2019-06" db="EMBL/GenBank/DDBJ databases">
        <title>Genome sequencing of Zymomonas mobilis strains for genetic engineering and biofuel applications.</title>
        <authorList>
            <person name="Teravest M."/>
        </authorList>
    </citation>
    <scope>NUCLEOTIDE SEQUENCE [LARGE SCALE GENOMIC DNA]</scope>
    <source>
        <strain evidence="7 8">AN0101</strain>
    </source>
</reference>
<dbReference type="GO" id="GO:0009399">
    <property type="term" value="P:nitrogen fixation"/>
    <property type="evidence" value="ECO:0007669"/>
    <property type="project" value="UniProtKB-UniRule"/>
</dbReference>
<dbReference type="RefSeq" id="WP_141920551.1">
    <property type="nucleotide sequence ID" value="NZ_VFOF01000001.1"/>
</dbReference>
<dbReference type="HAMAP" id="MF_00529">
    <property type="entry name" value="NifW"/>
    <property type="match status" value="1"/>
</dbReference>
<dbReference type="EMBL" id="VFOF01000001">
    <property type="protein sequence ID" value="TQL18116.1"/>
    <property type="molecule type" value="Genomic_DNA"/>
</dbReference>
<evidence type="ECO:0000256" key="4">
    <source>
        <dbReference type="ARBA" id="ARBA00016274"/>
    </source>
</evidence>